<evidence type="ECO:0000313" key="2">
    <source>
        <dbReference type="EMBL" id="KFZ28718.1"/>
    </source>
</evidence>
<dbReference type="Proteomes" id="UP000053718">
    <property type="component" value="Unassembled WGS sequence"/>
</dbReference>
<dbReference type="Pfam" id="PF14316">
    <property type="entry name" value="DUF4381"/>
    <property type="match status" value="1"/>
</dbReference>
<comment type="caution">
    <text evidence="2">The sequence shown here is derived from an EMBL/GenBank/DDBJ whole genome shotgun (WGS) entry which is preliminary data.</text>
</comment>
<evidence type="ECO:0000313" key="3">
    <source>
        <dbReference type="Proteomes" id="UP000053718"/>
    </source>
</evidence>
<proteinExistence type="predicted"/>
<keyword evidence="1" id="KW-1133">Transmembrane helix</keyword>
<dbReference type="InterPro" id="IPR025489">
    <property type="entry name" value="DUF4381"/>
</dbReference>
<reference evidence="2 3" key="1">
    <citation type="submission" date="2014-06" db="EMBL/GenBank/DDBJ databases">
        <title>Draft genome sequence of Idiomarina sp. MCCC 1A10513.</title>
        <authorList>
            <person name="Du J."/>
            <person name="Lai Q."/>
            <person name="Shao Z."/>
        </authorList>
    </citation>
    <scope>NUCLEOTIDE SEQUENCE [LARGE SCALE GENOMIC DNA]</scope>
    <source>
        <strain evidence="2 3">MCCC 1A10513</strain>
    </source>
</reference>
<dbReference type="STRING" id="1517416.IDAT_08230"/>
<keyword evidence="1" id="KW-0472">Membrane</keyword>
<keyword evidence="3" id="KW-1185">Reference proteome</keyword>
<sequence length="172" mass="19752">MTPIDPRLQDMQDIIAAPAASWWPLAPGWYALAATALTLVLVTSWLLYRRYQERRMQRAALRQLQQLTATASIAELTHLLKQTTQAYFPNHALVSLPTAKWHAFLLQQLSNSAQARYSELLDEIAAQAYQDPSRQTTQPYGALQQRYYQFVKHWLKHALPPNKQALREASHD</sequence>
<evidence type="ECO:0008006" key="4">
    <source>
        <dbReference type="Google" id="ProtNLM"/>
    </source>
</evidence>
<gene>
    <name evidence="2" type="ORF">IDAT_08230</name>
</gene>
<name>A0A094L261_9GAMM</name>
<dbReference type="OrthoDB" id="283083at2"/>
<evidence type="ECO:0000256" key="1">
    <source>
        <dbReference type="SAM" id="Phobius"/>
    </source>
</evidence>
<dbReference type="RefSeq" id="WP_034732643.1">
    <property type="nucleotide sequence ID" value="NZ_JPIN01000007.1"/>
</dbReference>
<dbReference type="eggNOG" id="ENOG5030IMS">
    <property type="taxonomic scope" value="Bacteria"/>
</dbReference>
<feature type="transmembrane region" description="Helical" evidence="1">
    <location>
        <begin position="28"/>
        <end position="48"/>
    </location>
</feature>
<organism evidence="2 3">
    <name type="scientific">Pseudidiomarina atlantica</name>
    <dbReference type="NCBI Taxonomy" id="1517416"/>
    <lineage>
        <taxon>Bacteria</taxon>
        <taxon>Pseudomonadati</taxon>
        <taxon>Pseudomonadota</taxon>
        <taxon>Gammaproteobacteria</taxon>
        <taxon>Alteromonadales</taxon>
        <taxon>Idiomarinaceae</taxon>
        <taxon>Pseudidiomarina</taxon>
    </lineage>
</organism>
<dbReference type="EMBL" id="JPIN01000007">
    <property type="protein sequence ID" value="KFZ28718.1"/>
    <property type="molecule type" value="Genomic_DNA"/>
</dbReference>
<keyword evidence="1" id="KW-0812">Transmembrane</keyword>
<accession>A0A094L261</accession>
<protein>
    <recommendedName>
        <fullName evidence="4">DUF4381 domain-containing protein</fullName>
    </recommendedName>
</protein>
<dbReference type="AlphaFoldDB" id="A0A094L261"/>